<dbReference type="PANTHER" id="PTHR43673">
    <property type="entry name" value="NAD(P)H NITROREDUCTASE YDGI-RELATED"/>
    <property type="match status" value="1"/>
</dbReference>
<organism evidence="4 5">
    <name type="scientific">Fusibacter ferrireducens</name>
    <dbReference type="NCBI Taxonomy" id="2785058"/>
    <lineage>
        <taxon>Bacteria</taxon>
        <taxon>Bacillati</taxon>
        <taxon>Bacillota</taxon>
        <taxon>Clostridia</taxon>
        <taxon>Eubacteriales</taxon>
        <taxon>Eubacteriales Family XII. Incertae Sedis</taxon>
        <taxon>Fusibacter</taxon>
    </lineage>
</organism>
<evidence type="ECO:0000313" key="4">
    <source>
        <dbReference type="EMBL" id="MBF4695737.1"/>
    </source>
</evidence>
<name>A0ABR9ZZ57_9FIRM</name>
<dbReference type="Gene3D" id="3.40.109.10">
    <property type="entry name" value="NADH Oxidase"/>
    <property type="match status" value="1"/>
</dbReference>
<dbReference type="SUPFAM" id="SSF55469">
    <property type="entry name" value="FMN-dependent nitroreductase-like"/>
    <property type="match status" value="2"/>
</dbReference>
<evidence type="ECO:0000259" key="3">
    <source>
        <dbReference type="Pfam" id="PF14512"/>
    </source>
</evidence>
<feature type="domain" description="Putative nitroreductase TM1586" evidence="3">
    <location>
        <begin position="4"/>
        <end position="249"/>
    </location>
</feature>
<comment type="caution">
    <text evidence="4">The sequence shown here is derived from an EMBL/GenBank/DDBJ whole genome shotgun (WGS) entry which is preliminary data.</text>
</comment>
<keyword evidence="5" id="KW-1185">Reference proteome</keyword>
<dbReference type="InterPro" id="IPR029478">
    <property type="entry name" value="TM1586_NiRdase"/>
</dbReference>
<dbReference type="Proteomes" id="UP000614200">
    <property type="component" value="Unassembled WGS sequence"/>
</dbReference>
<comment type="similarity">
    <text evidence="1">Belongs to the nitroreductase family.</text>
</comment>
<reference evidence="4 5" key="1">
    <citation type="submission" date="2020-11" db="EMBL/GenBank/DDBJ databases">
        <title>Fusibacter basophilias sp. nov.</title>
        <authorList>
            <person name="Qiu D."/>
        </authorList>
    </citation>
    <scope>NUCLEOTIDE SEQUENCE [LARGE SCALE GENOMIC DNA]</scope>
    <source>
        <strain evidence="4 5">Q10-2</strain>
    </source>
</reference>
<proteinExistence type="inferred from homology"/>
<dbReference type="InterPro" id="IPR000415">
    <property type="entry name" value="Nitroreductase-like"/>
</dbReference>
<keyword evidence="2" id="KW-0560">Oxidoreductase</keyword>
<dbReference type="EMBL" id="JADKNH010000019">
    <property type="protein sequence ID" value="MBF4695737.1"/>
    <property type="molecule type" value="Genomic_DNA"/>
</dbReference>
<evidence type="ECO:0000313" key="5">
    <source>
        <dbReference type="Proteomes" id="UP000614200"/>
    </source>
</evidence>
<dbReference type="RefSeq" id="WP_194703974.1">
    <property type="nucleotide sequence ID" value="NZ_JADKNH010000019.1"/>
</dbReference>
<dbReference type="Pfam" id="PF14512">
    <property type="entry name" value="TM1586_NiRdase"/>
    <property type="match status" value="1"/>
</dbReference>
<accession>A0ABR9ZZ57</accession>
<sequence>MYVNLIENRRSVRSFKNTPITADHLEKMNLFLDVLNQSVGPFGHRAEFAMIPVSNHINAEGERIGTYGVIRNPAGYVVGMTKNDREYLVDFGYTFEIFMLDLFSLGVGSCWLGGTFDRKMLSTKFEMNSSFIIPAIMPFGYHDEKPSFIEKTMRRLANSDHKLDFETVCFNQNLESPLKKEEASIYEIPLEMARIGPSASNKQPWRMVIGADGLVHFFIKHTPNYGNRLKFDIQLLDMGIAMAHFKSAADEIGIKGEWKVCEGLQIPVDDPHVEYIMSWQTQL</sequence>
<evidence type="ECO:0000256" key="2">
    <source>
        <dbReference type="ARBA" id="ARBA00023002"/>
    </source>
</evidence>
<gene>
    <name evidence="4" type="ORF">ISU02_21790</name>
</gene>
<evidence type="ECO:0000256" key="1">
    <source>
        <dbReference type="ARBA" id="ARBA00007118"/>
    </source>
</evidence>
<protein>
    <submittedName>
        <fullName evidence="4">Nitroreductase</fullName>
    </submittedName>
</protein>
<dbReference type="Gene3D" id="3.40.109.30">
    <property type="entry name" value="putative nitroreductase (tm1586), domain 2"/>
    <property type="match status" value="1"/>
</dbReference>
<dbReference type="PANTHER" id="PTHR43673:SF10">
    <property type="entry name" value="NADH DEHYDROGENASE_NAD(P)H NITROREDUCTASE XCC3605-RELATED"/>
    <property type="match status" value="1"/>
</dbReference>